<accession>A0A9Q1ELS5</accession>
<keyword evidence="3" id="KW-1185">Reference proteome</keyword>
<evidence type="ECO:0000256" key="1">
    <source>
        <dbReference type="SAM" id="MobiDB-lite"/>
    </source>
</evidence>
<dbReference type="EMBL" id="JAINUF010000015">
    <property type="protein sequence ID" value="KAJ8341138.1"/>
    <property type="molecule type" value="Genomic_DNA"/>
</dbReference>
<gene>
    <name evidence="2" type="ORF">SKAU_G00334290</name>
</gene>
<feature type="region of interest" description="Disordered" evidence="1">
    <location>
        <begin position="66"/>
        <end position="102"/>
    </location>
</feature>
<feature type="region of interest" description="Disordered" evidence="1">
    <location>
        <begin position="222"/>
        <end position="245"/>
    </location>
</feature>
<evidence type="ECO:0000313" key="3">
    <source>
        <dbReference type="Proteomes" id="UP001152622"/>
    </source>
</evidence>
<dbReference type="AlphaFoldDB" id="A0A9Q1ELS5"/>
<protein>
    <submittedName>
        <fullName evidence="2">Uncharacterized protein</fullName>
    </submittedName>
</protein>
<dbReference type="Proteomes" id="UP001152622">
    <property type="component" value="Chromosome 15"/>
</dbReference>
<feature type="region of interest" description="Disordered" evidence="1">
    <location>
        <begin position="115"/>
        <end position="137"/>
    </location>
</feature>
<organism evidence="2 3">
    <name type="scientific">Synaphobranchus kaupii</name>
    <name type="common">Kaup's arrowtooth eel</name>
    <dbReference type="NCBI Taxonomy" id="118154"/>
    <lineage>
        <taxon>Eukaryota</taxon>
        <taxon>Metazoa</taxon>
        <taxon>Chordata</taxon>
        <taxon>Craniata</taxon>
        <taxon>Vertebrata</taxon>
        <taxon>Euteleostomi</taxon>
        <taxon>Actinopterygii</taxon>
        <taxon>Neopterygii</taxon>
        <taxon>Teleostei</taxon>
        <taxon>Anguilliformes</taxon>
        <taxon>Synaphobranchidae</taxon>
        <taxon>Synaphobranchus</taxon>
    </lineage>
</organism>
<reference evidence="2" key="1">
    <citation type="journal article" date="2023" name="Science">
        <title>Genome structures resolve the early diversification of teleost fishes.</title>
        <authorList>
            <person name="Parey E."/>
            <person name="Louis A."/>
            <person name="Montfort J."/>
            <person name="Bouchez O."/>
            <person name="Roques C."/>
            <person name="Iampietro C."/>
            <person name="Lluch J."/>
            <person name="Castinel A."/>
            <person name="Donnadieu C."/>
            <person name="Desvignes T."/>
            <person name="Floi Bucao C."/>
            <person name="Jouanno E."/>
            <person name="Wen M."/>
            <person name="Mejri S."/>
            <person name="Dirks R."/>
            <person name="Jansen H."/>
            <person name="Henkel C."/>
            <person name="Chen W.J."/>
            <person name="Zahm M."/>
            <person name="Cabau C."/>
            <person name="Klopp C."/>
            <person name="Thompson A.W."/>
            <person name="Robinson-Rechavi M."/>
            <person name="Braasch I."/>
            <person name="Lecointre G."/>
            <person name="Bobe J."/>
            <person name="Postlethwait J.H."/>
            <person name="Berthelot C."/>
            <person name="Roest Crollius H."/>
            <person name="Guiguen Y."/>
        </authorList>
    </citation>
    <scope>NUCLEOTIDE SEQUENCE</scope>
    <source>
        <strain evidence="2">WJC10195</strain>
    </source>
</reference>
<feature type="compositionally biased region" description="Low complexity" evidence="1">
    <location>
        <begin position="123"/>
        <end position="135"/>
    </location>
</feature>
<proteinExistence type="predicted"/>
<comment type="caution">
    <text evidence="2">The sequence shown here is derived from an EMBL/GenBank/DDBJ whole genome shotgun (WGS) entry which is preliminary data.</text>
</comment>
<name>A0A9Q1ELS5_SYNKA</name>
<sequence length="245" mass="26798">MFRTRDISKLGGRLTVRSLASACFIVRSPPAPPSLSGSGALTVTVSQPEVKASRFCPPLTERHSHTLPGLWRRGSPHSSVTPPNFHTVPGTCPHQPGTPKDAPLAVTLEKRRWEERGGWGALSSEPGTSSGSASARHCDSSRCSYRDAVSGRHSPAIQPRPPRFTQVNWSRSKCDRYRAPSPGFSDERARTPACWPLLRPRVFAALQQVCVFHDQAPLGLSSPHRRNFTSSQIAHPSPPHPYPQP</sequence>
<feature type="compositionally biased region" description="Pro residues" evidence="1">
    <location>
        <begin position="236"/>
        <end position="245"/>
    </location>
</feature>
<evidence type="ECO:0000313" key="2">
    <source>
        <dbReference type="EMBL" id="KAJ8341138.1"/>
    </source>
</evidence>